<evidence type="ECO:0000256" key="5">
    <source>
        <dbReference type="ARBA" id="ARBA00022801"/>
    </source>
</evidence>
<feature type="binding site" evidence="6">
    <location>
        <position position="174"/>
    </location>
    <ligand>
        <name>substrate</name>
    </ligand>
</feature>
<feature type="binding site" evidence="6">
    <location>
        <position position="104"/>
    </location>
    <ligand>
        <name>a divalent metal cation</name>
        <dbReference type="ChEBI" id="CHEBI:60240"/>
        <label>2</label>
        <note>catalytic</note>
    </ligand>
</feature>
<feature type="binding site" evidence="6">
    <location>
        <position position="232"/>
    </location>
    <ligand>
        <name>a divalent metal cation</name>
        <dbReference type="ChEBI" id="CHEBI:60240"/>
        <label>1</label>
    </ligand>
</feature>
<feature type="binding site" evidence="6">
    <location>
        <position position="232"/>
    </location>
    <ligand>
        <name>a divalent metal cation</name>
        <dbReference type="ChEBI" id="CHEBI:60240"/>
        <label>2</label>
        <note>catalytic</note>
    </ligand>
</feature>
<evidence type="ECO:0000259" key="8">
    <source>
        <dbReference type="Pfam" id="PF00557"/>
    </source>
</evidence>
<feature type="binding site" evidence="6">
    <location>
        <position position="201"/>
    </location>
    <ligand>
        <name>a divalent metal cation</name>
        <dbReference type="ChEBI" id="CHEBI:60240"/>
        <label>2</label>
        <note>catalytic</note>
    </ligand>
</feature>
<dbReference type="Gene3D" id="3.90.230.10">
    <property type="entry name" value="Creatinase/methionine aminopeptidase superfamily"/>
    <property type="match status" value="1"/>
</dbReference>
<dbReference type="InterPro" id="IPR000994">
    <property type="entry name" value="Pept_M24"/>
</dbReference>
<feature type="domain" description="Peptidase M24" evidence="8">
    <location>
        <begin position="11"/>
        <end position="239"/>
    </location>
</feature>
<comment type="function">
    <text evidence="1 6">Removes the N-terminal methionine from nascent proteins. The N-terminal methionine is often cleaved when the second residue in the primary sequence is small and uncharged (Met-Ala-, Cys, Gly, Pro, Ser, Thr, or Val). Requires deformylation of the N(alpha)-formylated initiator methionine before it can be hydrolyzed.</text>
</comment>
<name>A0A1I4C179_9BACL</name>
<keyword evidence="5 6" id="KW-0378">Hydrolase</keyword>
<comment type="subunit">
    <text evidence="6">Monomer.</text>
</comment>
<dbReference type="GO" id="GO:0046872">
    <property type="term" value="F:metal ion binding"/>
    <property type="evidence" value="ECO:0007669"/>
    <property type="project" value="UniProtKB-UniRule"/>
</dbReference>
<evidence type="ECO:0000256" key="6">
    <source>
        <dbReference type="HAMAP-Rule" id="MF_01974"/>
    </source>
</evidence>
<dbReference type="PRINTS" id="PR00599">
    <property type="entry name" value="MAPEPTIDASE"/>
</dbReference>
<dbReference type="Pfam" id="PF00557">
    <property type="entry name" value="Peptidase_M24"/>
    <property type="match status" value="1"/>
</dbReference>
<accession>A0A1I4C179</accession>
<dbReference type="NCBIfam" id="TIGR00500">
    <property type="entry name" value="met_pdase_I"/>
    <property type="match status" value="1"/>
</dbReference>
<feature type="binding site" evidence="6">
    <location>
        <position position="93"/>
    </location>
    <ligand>
        <name>a divalent metal cation</name>
        <dbReference type="ChEBI" id="CHEBI:60240"/>
        <label>1</label>
    </ligand>
</feature>
<sequence>MSIQNEMDLICLKRVGKIVAEAREAMLMAVRPGVSTKELDEIGKAVLTKYGAHSAPRREYDFPGYTCISVNHVVAHGIPDDYRLKEGDMINIDVSAELDGYYADTGATTVVGNGDKKRQALCKCAEDSLYKALASARAGSKLSQIGRVVHNEARQKGFTVVKNLTGHGIGKRLHEEPTHILNYYDKWDKRLLTEGLVIAVETFISTGAEYVQEGPDGWALITLDKSLVAQFEHTVVVTNGQPIILTA</sequence>
<dbReference type="InterPro" id="IPR002467">
    <property type="entry name" value="Pept_M24A_MAP1"/>
</dbReference>
<evidence type="ECO:0000256" key="3">
    <source>
        <dbReference type="ARBA" id="ARBA00022670"/>
    </source>
</evidence>
<dbReference type="STRING" id="1884381.SAMN05518846_11912"/>
<evidence type="ECO:0000256" key="1">
    <source>
        <dbReference type="ARBA" id="ARBA00002521"/>
    </source>
</evidence>
<dbReference type="PANTHER" id="PTHR43330:SF13">
    <property type="entry name" value="METHIONINE AMINOPEPTIDASE 2"/>
    <property type="match status" value="1"/>
</dbReference>
<feature type="binding site" evidence="6">
    <location>
        <position position="76"/>
    </location>
    <ligand>
        <name>substrate</name>
    </ligand>
</feature>
<dbReference type="RefSeq" id="WP_092275109.1">
    <property type="nucleotide sequence ID" value="NZ_FORT01000019.1"/>
</dbReference>
<reference evidence="10" key="1">
    <citation type="submission" date="2016-10" db="EMBL/GenBank/DDBJ databases">
        <authorList>
            <person name="Varghese N."/>
            <person name="Submissions S."/>
        </authorList>
    </citation>
    <scope>NUCLEOTIDE SEQUENCE [LARGE SCALE GENOMIC DNA]</scope>
    <source>
        <strain evidence="10">OK042</strain>
    </source>
</reference>
<dbReference type="EMBL" id="FORT01000019">
    <property type="protein sequence ID" value="SFK74695.1"/>
    <property type="molecule type" value="Genomic_DNA"/>
</dbReference>
<evidence type="ECO:0000256" key="2">
    <source>
        <dbReference type="ARBA" id="ARBA00022438"/>
    </source>
</evidence>
<dbReference type="HAMAP" id="MF_01974">
    <property type="entry name" value="MetAP_1"/>
    <property type="match status" value="1"/>
</dbReference>
<dbReference type="InterPro" id="IPR001714">
    <property type="entry name" value="Pept_M24_MAP"/>
</dbReference>
<dbReference type="GO" id="GO:0006508">
    <property type="term" value="P:proteolysis"/>
    <property type="evidence" value="ECO:0007669"/>
    <property type="project" value="UniProtKB-KW"/>
</dbReference>
<dbReference type="GO" id="GO:0070006">
    <property type="term" value="F:metalloaminopeptidase activity"/>
    <property type="evidence" value="ECO:0007669"/>
    <property type="project" value="UniProtKB-UniRule"/>
</dbReference>
<feature type="binding site" evidence="6">
    <location>
        <position position="104"/>
    </location>
    <ligand>
        <name>a divalent metal cation</name>
        <dbReference type="ChEBI" id="CHEBI:60240"/>
        <label>1</label>
    </ligand>
</feature>
<dbReference type="GO" id="GO:0004239">
    <property type="term" value="F:initiator methionyl aminopeptidase activity"/>
    <property type="evidence" value="ECO:0007669"/>
    <property type="project" value="UniProtKB-UniRule"/>
</dbReference>
<keyword evidence="2 6" id="KW-0031">Aminopeptidase</keyword>
<comment type="catalytic activity">
    <reaction evidence="6 7">
        <text>Release of N-terminal amino acids, preferentially methionine, from peptides and arylamides.</text>
        <dbReference type="EC" id="3.4.11.18"/>
    </reaction>
</comment>
<keyword evidence="3 6" id="KW-0645">Protease</keyword>
<dbReference type="InterPro" id="IPR036005">
    <property type="entry name" value="Creatinase/aminopeptidase-like"/>
</dbReference>
<evidence type="ECO:0000313" key="9">
    <source>
        <dbReference type="EMBL" id="SFK74695.1"/>
    </source>
</evidence>
<organism evidence="9 10">
    <name type="scientific">Brevibacillus centrosporus</name>
    <dbReference type="NCBI Taxonomy" id="54910"/>
    <lineage>
        <taxon>Bacteria</taxon>
        <taxon>Bacillati</taxon>
        <taxon>Bacillota</taxon>
        <taxon>Bacilli</taxon>
        <taxon>Bacillales</taxon>
        <taxon>Paenibacillaceae</taxon>
        <taxon>Brevibacillus</taxon>
    </lineage>
</organism>
<gene>
    <name evidence="6" type="primary">map</name>
    <name evidence="9" type="ORF">SAMN05518846_11912</name>
</gene>
<protein>
    <recommendedName>
        <fullName evidence="6 7">Methionine aminopeptidase</fullName>
        <shortName evidence="6">MAP</shortName>
        <shortName evidence="6">MetAP</shortName>
        <ecNumber evidence="6 7">3.4.11.18</ecNumber>
    </recommendedName>
    <alternativeName>
        <fullName evidence="6">Peptidase M</fullName>
    </alternativeName>
</protein>
<dbReference type="Proteomes" id="UP000198915">
    <property type="component" value="Unassembled WGS sequence"/>
</dbReference>
<dbReference type="AlphaFoldDB" id="A0A1I4C179"/>
<dbReference type="EC" id="3.4.11.18" evidence="6 7"/>
<dbReference type="SUPFAM" id="SSF55920">
    <property type="entry name" value="Creatinase/aminopeptidase"/>
    <property type="match status" value="1"/>
</dbReference>
<evidence type="ECO:0000256" key="7">
    <source>
        <dbReference type="RuleBase" id="RU003653"/>
    </source>
</evidence>
<proteinExistence type="inferred from homology"/>
<comment type="similarity">
    <text evidence="6">Belongs to the peptidase M24A family. Methionine aminopeptidase type 1 subfamily.</text>
</comment>
<evidence type="ECO:0000313" key="10">
    <source>
        <dbReference type="Proteomes" id="UP000198915"/>
    </source>
</evidence>
<dbReference type="CDD" id="cd01086">
    <property type="entry name" value="MetAP1"/>
    <property type="match status" value="1"/>
</dbReference>
<keyword evidence="10" id="KW-1185">Reference proteome</keyword>
<evidence type="ECO:0000256" key="4">
    <source>
        <dbReference type="ARBA" id="ARBA00022723"/>
    </source>
</evidence>
<dbReference type="PANTHER" id="PTHR43330">
    <property type="entry name" value="METHIONINE AMINOPEPTIDASE"/>
    <property type="match status" value="1"/>
</dbReference>
<comment type="cofactor">
    <cofactor evidence="6">
        <name>Co(2+)</name>
        <dbReference type="ChEBI" id="CHEBI:48828"/>
    </cofactor>
    <cofactor evidence="6">
        <name>Zn(2+)</name>
        <dbReference type="ChEBI" id="CHEBI:29105"/>
    </cofactor>
    <cofactor evidence="6">
        <name>Mn(2+)</name>
        <dbReference type="ChEBI" id="CHEBI:29035"/>
    </cofactor>
    <cofactor evidence="6">
        <name>Fe(2+)</name>
        <dbReference type="ChEBI" id="CHEBI:29033"/>
    </cofactor>
    <text evidence="6">Binds 2 divalent metal cations per subunit. Has a high-affinity and a low affinity metal-binding site. The true nature of the physiological cofactor is under debate. The enzyme is active with cobalt, zinc, manganese or divalent iron ions. Most likely, methionine aminopeptidases function as mononuclear Fe(2+)-metalloproteases under physiological conditions, and the catalytically relevant metal-binding site has been assigned to the histidine-containing high-affinity site.</text>
</comment>
<feature type="binding site" evidence="6">
    <location>
        <position position="167"/>
    </location>
    <ligand>
        <name>a divalent metal cation</name>
        <dbReference type="ChEBI" id="CHEBI:60240"/>
        <label>2</label>
        <note>catalytic</note>
    </ligand>
</feature>
<keyword evidence="4 6" id="KW-0479">Metal-binding</keyword>